<dbReference type="EMBL" id="UINC01063440">
    <property type="protein sequence ID" value="SVB91085.1"/>
    <property type="molecule type" value="Genomic_DNA"/>
</dbReference>
<dbReference type="InterPro" id="IPR016064">
    <property type="entry name" value="NAD/diacylglycerol_kinase_sf"/>
</dbReference>
<protein>
    <recommendedName>
        <fullName evidence="3">NAD(+) kinase</fullName>
    </recommendedName>
</protein>
<dbReference type="Pfam" id="PF01513">
    <property type="entry name" value="NAD_kinase"/>
    <property type="match status" value="1"/>
</dbReference>
<dbReference type="AlphaFoldDB" id="A0A382HVD8"/>
<feature type="non-terminal residue" evidence="2">
    <location>
        <position position="84"/>
    </location>
</feature>
<dbReference type="Gene3D" id="3.40.50.10330">
    <property type="entry name" value="Probable inorganic polyphosphate/atp-NAD kinase, domain 1"/>
    <property type="match status" value="1"/>
</dbReference>
<dbReference type="PANTHER" id="PTHR20275">
    <property type="entry name" value="NAD KINASE"/>
    <property type="match status" value="1"/>
</dbReference>
<accession>A0A382HVD8</accession>
<reference evidence="2" key="1">
    <citation type="submission" date="2018-05" db="EMBL/GenBank/DDBJ databases">
        <authorList>
            <person name="Lanie J.A."/>
            <person name="Ng W.-L."/>
            <person name="Kazmierczak K.M."/>
            <person name="Andrzejewski T.M."/>
            <person name="Davidsen T.M."/>
            <person name="Wayne K.J."/>
            <person name="Tettelin H."/>
            <person name="Glass J.I."/>
            <person name="Rusch D."/>
            <person name="Podicherti R."/>
            <person name="Tsui H.-C.T."/>
            <person name="Winkler M.E."/>
        </authorList>
    </citation>
    <scope>NUCLEOTIDE SEQUENCE</scope>
</reference>
<organism evidence="2">
    <name type="scientific">marine metagenome</name>
    <dbReference type="NCBI Taxonomy" id="408172"/>
    <lineage>
        <taxon>unclassified sequences</taxon>
        <taxon>metagenomes</taxon>
        <taxon>ecological metagenomes</taxon>
    </lineage>
</organism>
<gene>
    <name evidence="2" type="ORF">METZ01_LOCUS243939</name>
</gene>
<evidence type="ECO:0000256" key="1">
    <source>
        <dbReference type="ARBA" id="ARBA00022490"/>
    </source>
</evidence>
<evidence type="ECO:0008006" key="3">
    <source>
        <dbReference type="Google" id="ProtNLM"/>
    </source>
</evidence>
<feature type="non-terminal residue" evidence="2">
    <location>
        <position position="1"/>
    </location>
</feature>
<proteinExistence type="predicted"/>
<dbReference type="InterPro" id="IPR017438">
    <property type="entry name" value="ATP-NAD_kinase_N"/>
</dbReference>
<keyword evidence="1" id="KW-0963">Cytoplasm</keyword>
<dbReference type="PANTHER" id="PTHR20275:SF43">
    <property type="entry name" value="BIFUNCTIONAL NADP PHOSPHATASE_NAD KINASE"/>
    <property type="match status" value="1"/>
</dbReference>
<sequence length="84" mass="8722">VVHEGREAAVVQADALGARLSSEGHEVRWLTDPGGADDLDLVVSLGGDGSILRAVNLLDGRPVPVLGVNFGQLGYLTSCEPEDV</sequence>
<dbReference type="InterPro" id="IPR002504">
    <property type="entry name" value="NADK"/>
</dbReference>
<evidence type="ECO:0000313" key="2">
    <source>
        <dbReference type="EMBL" id="SVB91085.1"/>
    </source>
</evidence>
<dbReference type="GO" id="GO:0006741">
    <property type="term" value="P:NADP+ biosynthetic process"/>
    <property type="evidence" value="ECO:0007669"/>
    <property type="project" value="InterPro"/>
</dbReference>
<dbReference type="GO" id="GO:0003951">
    <property type="term" value="F:NAD+ kinase activity"/>
    <property type="evidence" value="ECO:0007669"/>
    <property type="project" value="InterPro"/>
</dbReference>
<dbReference type="SUPFAM" id="SSF111331">
    <property type="entry name" value="NAD kinase/diacylglycerol kinase-like"/>
    <property type="match status" value="1"/>
</dbReference>
<name>A0A382HVD8_9ZZZZ</name>